<organism evidence="1 2">
    <name type="scientific">Araneus ventricosus</name>
    <name type="common">Orbweaver spider</name>
    <name type="synonym">Epeira ventricosa</name>
    <dbReference type="NCBI Taxonomy" id="182803"/>
    <lineage>
        <taxon>Eukaryota</taxon>
        <taxon>Metazoa</taxon>
        <taxon>Ecdysozoa</taxon>
        <taxon>Arthropoda</taxon>
        <taxon>Chelicerata</taxon>
        <taxon>Arachnida</taxon>
        <taxon>Araneae</taxon>
        <taxon>Araneomorphae</taxon>
        <taxon>Entelegynae</taxon>
        <taxon>Araneoidea</taxon>
        <taxon>Araneidae</taxon>
        <taxon>Araneus</taxon>
    </lineage>
</organism>
<proteinExistence type="predicted"/>
<dbReference type="AlphaFoldDB" id="A0A4Y2TQI9"/>
<sequence length="90" mass="10289">MSCFETKLGIFWDDPGVIVNCHQKARMAPEPLPQSLNFYTTPEEGHPTQALGRFGMFIWDIFCGIWYRTCDPSVPNQRLCHQAIAARDSQ</sequence>
<evidence type="ECO:0000313" key="1">
    <source>
        <dbReference type="EMBL" id="GBO02915.1"/>
    </source>
</evidence>
<gene>
    <name evidence="1" type="ORF">AVEN_30094_1</name>
</gene>
<reference evidence="1 2" key="1">
    <citation type="journal article" date="2019" name="Sci. Rep.">
        <title>Orb-weaving spider Araneus ventricosus genome elucidates the spidroin gene catalogue.</title>
        <authorList>
            <person name="Kono N."/>
            <person name="Nakamura H."/>
            <person name="Ohtoshi R."/>
            <person name="Moran D.A.P."/>
            <person name="Shinohara A."/>
            <person name="Yoshida Y."/>
            <person name="Fujiwara M."/>
            <person name="Mori M."/>
            <person name="Tomita M."/>
            <person name="Arakawa K."/>
        </authorList>
    </citation>
    <scope>NUCLEOTIDE SEQUENCE [LARGE SCALE GENOMIC DNA]</scope>
</reference>
<comment type="caution">
    <text evidence="1">The sequence shown here is derived from an EMBL/GenBank/DDBJ whole genome shotgun (WGS) entry which is preliminary data.</text>
</comment>
<name>A0A4Y2TQI9_ARAVE</name>
<dbReference type="EMBL" id="BGPR01030405">
    <property type="protein sequence ID" value="GBO02915.1"/>
    <property type="molecule type" value="Genomic_DNA"/>
</dbReference>
<protein>
    <submittedName>
        <fullName evidence="1">Uncharacterized protein</fullName>
    </submittedName>
</protein>
<dbReference type="Proteomes" id="UP000499080">
    <property type="component" value="Unassembled WGS sequence"/>
</dbReference>
<evidence type="ECO:0000313" key="2">
    <source>
        <dbReference type="Proteomes" id="UP000499080"/>
    </source>
</evidence>
<accession>A0A4Y2TQI9</accession>
<keyword evidence="2" id="KW-1185">Reference proteome</keyword>